<keyword evidence="3" id="KW-1185">Reference proteome</keyword>
<evidence type="ECO:0000313" key="3">
    <source>
        <dbReference type="Proteomes" id="UP001597045"/>
    </source>
</evidence>
<feature type="region of interest" description="Disordered" evidence="1">
    <location>
        <begin position="98"/>
        <end position="119"/>
    </location>
</feature>
<accession>A0ABW3MJF1</accession>
<feature type="non-terminal residue" evidence="2">
    <location>
        <position position="1"/>
    </location>
</feature>
<name>A0ABW3MJF1_9PSEU</name>
<organism evidence="2 3">
    <name type="scientific">Kibdelosporangium lantanae</name>
    <dbReference type="NCBI Taxonomy" id="1497396"/>
    <lineage>
        <taxon>Bacteria</taxon>
        <taxon>Bacillati</taxon>
        <taxon>Actinomycetota</taxon>
        <taxon>Actinomycetes</taxon>
        <taxon>Pseudonocardiales</taxon>
        <taxon>Pseudonocardiaceae</taxon>
        <taxon>Kibdelosporangium</taxon>
    </lineage>
</organism>
<gene>
    <name evidence="2" type="ORF">ACFQ1S_34365</name>
</gene>
<comment type="caution">
    <text evidence="2">The sequence shown here is derived from an EMBL/GenBank/DDBJ whole genome shotgun (WGS) entry which is preliminary data.</text>
</comment>
<feature type="non-terminal residue" evidence="2">
    <location>
        <position position="272"/>
    </location>
</feature>
<dbReference type="InterPro" id="IPR006530">
    <property type="entry name" value="YD"/>
</dbReference>
<evidence type="ECO:0000313" key="2">
    <source>
        <dbReference type="EMBL" id="MFD1050248.1"/>
    </source>
</evidence>
<dbReference type="NCBIfam" id="TIGR01643">
    <property type="entry name" value="YD_repeat_2x"/>
    <property type="match status" value="1"/>
</dbReference>
<reference evidence="3" key="1">
    <citation type="journal article" date="2019" name="Int. J. Syst. Evol. Microbiol.">
        <title>The Global Catalogue of Microorganisms (GCM) 10K type strain sequencing project: providing services to taxonomists for standard genome sequencing and annotation.</title>
        <authorList>
            <consortium name="The Broad Institute Genomics Platform"/>
            <consortium name="The Broad Institute Genome Sequencing Center for Infectious Disease"/>
            <person name="Wu L."/>
            <person name="Ma J."/>
        </authorList>
    </citation>
    <scope>NUCLEOTIDE SEQUENCE [LARGE SCALE GENOMIC DNA]</scope>
    <source>
        <strain evidence="3">JCM 31486</strain>
    </source>
</reference>
<protein>
    <recommendedName>
        <fullName evidence="4">RHS repeat protein</fullName>
    </recommendedName>
</protein>
<dbReference type="Gene3D" id="2.180.10.10">
    <property type="entry name" value="RHS repeat-associated core"/>
    <property type="match status" value="1"/>
</dbReference>
<sequence length="272" mass="29193">EGGPSNAAGCERMPIQKMGMDETGAMTTTTVESDGVPDKKVAMIANEVGLPTDTIVDPGGLALKTSTAYDDFFRPQSITLPIGSKISYDYYGPTDTAANPCHPDQSLPQRGSLKTNTTPASAAGVSRIDNYVYDINGFVSAMNFGTDKWACVDSDTRQRAHTILTQGDALHPDRTIVFDWSVGGDPLKFSSKDEYGTITGTFDLLRRPVSYTDIHGVTTSSVYDRAGRIVSQTTTPVADPVTTINRRYDDAGRLLEIRSGDKALATSTYNAG</sequence>
<feature type="compositionally biased region" description="Polar residues" evidence="1">
    <location>
        <begin position="106"/>
        <end position="119"/>
    </location>
</feature>
<dbReference type="Proteomes" id="UP001597045">
    <property type="component" value="Unassembled WGS sequence"/>
</dbReference>
<dbReference type="EMBL" id="JBHTIS010002710">
    <property type="protein sequence ID" value="MFD1050248.1"/>
    <property type="molecule type" value="Genomic_DNA"/>
</dbReference>
<evidence type="ECO:0008006" key="4">
    <source>
        <dbReference type="Google" id="ProtNLM"/>
    </source>
</evidence>
<evidence type="ECO:0000256" key="1">
    <source>
        <dbReference type="SAM" id="MobiDB-lite"/>
    </source>
</evidence>
<proteinExistence type="predicted"/>